<dbReference type="SMART" id="SM00382">
    <property type="entry name" value="AAA"/>
    <property type="match status" value="1"/>
</dbReference>
<gene>
    <name evidence="5" type="ORF">N802_04270</name>
</gene>
<sequence length="982" mass="103673">MALAAQGGERMRPVGRDDELRALTHALGPQGHAEGRVVLVRGEPGIGKTTLIEAALGEVGASAGRVLRAGADAMGQRRPYWPLLNALAVDVGEGKGSLAGPKAADGHSDLGLGEHVLDLIDVLAARGPLTLVLEDLQWADRGTLAVLVRLTRSLPQQPIVIVCSTRPLPHSGDLDQFASEAEARHLLTTIDLGPLGHGACTELAEVVTGARVDDTVAHQLESAGGNPLFLIEMLGVAQRDGSLTVAPDGTARLNSSPDRPPSLALMIMNHLSALSAPARDLLLLASVLGARFPIADLRLIARQPVSELMPALTEVMAAGVLGEVDAATLTFRHGLIQEVLLADVPETIRGELHHEIARRLDEVGAPPVAVAEHLLRAPPAAEFVPWTLELADRVVPMSGGTALELWRHVMDATALTDPAHVRAMAGIARVYLRLGRTADAADLARDALERGAADGFESHLRVTLSQAVLFGGDVLGAEDEALRAGRSPRLSPKDRAAHLALAGWPRLLVGDTEEALARARTAEQAAADAGNVSAGALASVLRGHIAACRGDLGEALELLSRAVEVADAEPSLETIEAFPHQLAGIVLADLDRVPESRAMFERGRRLAERLGYLPGVFSAFYLGSRSRALSSHLNDVEADLEARDSLRDKVDLQMDGPILGTRAWVALHRDGPDAAQPWITRLGDLAATSGLGRGLAWIYGPASSHAAALGDSHRAFDILWSGWERCLARTMVMDCVQLAVPLAALAVEVGARDSAEAARGVVSVAAAANPDVAHLRATALVVGGLVEEDAQQVRAGADLFATTPRRLAHAQASELAAVALARQGNAAESVIVGEEALCAYRAVGADHDVRAARARLASRGVRLKGHRAESRPTTGWGALTRTEETVARHVARGLSNPEVAEILVVSRRTVESHVSHVLAKLGLRSRAELVLFVARRVHDVPENGHELEPAPEGRAGAPLEHRDLAGRRPGVVERDLDEHASP</sequence>
<dbReference type="SUPFAM" id="SSF48452">
    <property type="entry name" value="TPR-like"/>
    <property type="match status" value="1"/>
</dbReference>
<organism evidence="5 6">
    <name type="scientific">Knoellia sinensis KCTC 19936</name>
    <dbReference type="NCBI Taxonomy" id="1385520"/>
    <lineage>
        <taxon>Bacteria</taxon>
        <taxon>Bacillati</taxon>
        <taxon>Actinomycetota</taxon>
        <taxon>Actinomycetes</taxon>
        <taxon>Micrococcales</taxon>
        <taxon>Intrasporangiaceae</taxon>
        <taxon>Knoellia</taxon>
    </lineage>
</organism>
<keyword evidence="1" id="KW-0547">Nucleotide-binding</keyword>
<dbReference type="RefSeq" id="WP_035917571.1">
    <property type="nucleotide sequence ID" value="NZ_AVPJ01000012.1"/>
</dbReference>
<proteinExistence type="predicted"/>
<dbReference type="GO" id="GO:0003677">
    <property type="term" value="F:DNA binding"/>
    <property type="evidence" value="ECO:0007669"/>
    <property type="project" value="InterPro"/>
</dbReference>
<dbReference type="Gene3D" id="3.40.50.300">
    <property type="entry name" value="P-loop containing nucleotide triphosphate hydrolases"/>
    <property type="match status" value="1"/>
</dbReference>
<keyword evidence="6" id="KW-1185">Reference proteome</keyword>
<feature type="domain" description="HTH luxR-type" evidence="4">
    <location>
        <begin position="872"/>
        <end position="937"/>
    </location>
</feature>
<dbReference type="InterPro" id="IPR036388">
    <property type="entry name" value="WH-like_DNA-bd_sf"/>
</dbReference>
<evidence type="ECO:0000313" key="5">
    <source>
        <dbReference type="EMBL" id="KGN31310.1"/>
    </source>
</evidence>
<comment type="caution">
    <text evidence="5">The sequence shown here is derived from an EMBL/GenBank/DDBJ whole genome shotgun (WGS) entry which is preliminary data.</text>
</comment>
<name>A0A0A0J1K7_9MICO</name>
<protein>
    <recommendedName>
        <fullName evidence="4">HTH luxR-type domain-containing protein</fullName>
    </recommendedName>
</protein>
<dbReference type="Pfam" id="PF13191">
    <property type="entry name" value="AAA_16"/>
    <property type="match status" value="1"/>
</dbReference>
<dbReference type="SUPFAM" id="SSF52540">
    <property type="entry name" value="P-loop containing nucleoside triphosphate hydrolases"/>
    <property type="match status" value="1"/>
</dbReference>
<dbReference type="AlphaFoldDB" id="A0A0A0J1K7"/>
<dbReference type="GO" id="GO:0005524">
    <property type="term" value="F:ATP binding"/>
    <property type="evidence" value="ECO:0007669"/>
    <property type="project" value="UniProtKB-KW"/>
</dbReference>
<evidence type="ECO:0000313" key="6">
    <source>
        <dbReference type="Proteomes" id="UP000030002"/>
    </source>
</evidence>
<dbReference type="GO" id="GO:0004016">
    <property type="term" value="F:adenylate cyclase activity"/>
    <property type="evidence" value="ECO:0007669"/>
    <property type="project" value="TreeGrafter"/>
</dbReference>
<dbReference type="SUPFAM" id="SSF46894">
    <property type="entry name" value="C-terminal effector domain of the bipartite response regulators"/>
    <property type="match status" value="1"/>
</dbReference>
<dbReference type="InterPro" id="IPR027417">
    <property type="entry name" value="P-loop_NTPase"/>
</dbReference>
<dbReference type="PROSITE" id="PS00622">
    <property type="entry name" value="HTH_LUXR_1"/>
    <property type="match status" value="1"/>
</dbReference>
<dbReference type="Proteomes" id="UP000030002">
    <property type="component" value="Unassembled WGS sequence"/>
</dbReference>
<dbReference type="Pfam" id="PF00196">
    <property type="entry name" value="GerE"/>
    <property type="match status" value="1"/>
</dbReference>
<dbReference type="InterPro" id="IPR016032">
    <property type="entry name" value="Sig_transdc_resp-reg_C-effctor"/>
</dbReference>
<evidence type="ECO:0000256" key="1">
    <source>
        <dbReference type="ARBA" id="ARBA00022741"/>
    </source>
</evidence>
<dbReference type="CDD" id="cd06170">
    <property type="entry name" value="LuxR_C_like"/>
    <property type="match status" value="1"/>
</dbReference>
<dbReference type="Gene3D" id="1.10.10.10">
    <property type="entry name" value="Winged helix-like DNA-binding domain superfamily/Winged helix DNA-binding domain"/>
    <property type="match status" value="1"/>
</dbReference>
<dbReference type="PANTHER" id="PTHR16305">
    <property type="entry name" value="TESTICULAR SOLUBLE ADENYLYL CYCLASE"/>
    <property type="match status" value="1"/>
</dbReference>
<dbReference type="eggNOG" id="COG2909">
    <property type="taxonomic scope" value="Bacteria"/>
</dbReference>
<dbReference type="PROSITE" id="PS50043">
    <property type="entry name" value="HTH_LUXR_2"/>
    <property type="match status" value="1"/>
</dbReference>
<feature type="compositionally biased region" description="Basic and acidic residues" evidence="3">
    <location>
        <begin position="959"/>
        <end position="982"/>
    </location>
</feature>
<dbReference type="InterPro" id="IPR011990">
    <property type="entry name" value="TPR-like_helical_dom_sf"/>
</dbReference>
<dbReference type="InterPro" id="IPR003593">
    <property type="entry name" value="AAA+_ATPase"/>
</dbReference>
<accession>A0A0A0J1K7</accession>
<dbReference type="GO" id="GO:0005737">
    <property type="term" value="C:cytoplasm"/>
    <property type="evidence" value="ECO:0007669"/>
    <property type="project" value="TreeGrafter"/>
</dbReference>
<dbReference type="PRINTS" id="PR00038">
    <property type="entry name" value="HTHLUXR"/>
</dbReference>
<dbReference type="GO" id="GO:0006355">
    <property type="term" value="P:regulation of DNA-templated transcription"/>
    <property type="evidence" value="ECO:0007669"/>
    <property type="project" value="InterPro"/>
</dbReference>
<dbReference type="InterPro" id="IPR000792">
    <property type="entry name" value="Tscrpt_reg_LuxR_C"/>
</dbReference>
<dbReference type="EMBL" id="AVPJ01000012">
    <property type="protein sequence ID" value="KGN31310.1"/>
    <property type="molecule type" value="Genomic_DNA"/>
</dbReference>
<feature type="region of interest" description="Disordered" evidence="3">
    <location>
        <begin position="943"/>
        <end position="982"/>
    </location>
</feature>
<evidence type="ECO:0000256" key="2">
    <source>
        <dbReference type="ARBA" id="ARBA00022840"/>
    </source>
</evidence>
<evidence type="ECO:0000259" key="4">
    <source>
        <dbReference type="PROSITE" id="PS50043"/>
    </source>
</evidence>
<dbReference type="SMART" id="SM00421">
    <property type="entry name" value="HTH_LUXR"/>
    <property type="match status" value="1"/>
</dbReference>
<dbReference type="InterPro" id="IPR041664">
    <property type="entry name" value="AAA_16"/>
</dbReference>
<dbReference type="Gene3D" id="1.25.40.10">
    <property type="entry name" value="Tetratricopeptide repeat domain"/>
    <property type="match status" value="1"/>
</dbReference>
<dbReference type="PANTHER" id="PTHR16305:SF28">
    <property type="entry name" value="GUANYLATE CYCLASE DOMAIN-CONTAINING PROTEIN"/>
    <property type="match status" value="1"/>
</dbReference>
<keyword evidence="2" id="KW-0067">ATP-binding</keyword>
<evidence type="ECO:0000256" key="3">
    <source>
        <dbReference type="SAM" id="MobiDB-lite"/>
    </source>
</evidence>
<reference evidence="5 6" key="1">
    <citation type="submission" date="2013-08" db="EMBL/GenBank/DDBJ databases">
        <title>The genome sequence of Knoellia sinensis.</title>
        <authorList>
            <person name="Zhu W."/>
            <person name="Wang G."/>
        </authorList>
    </citation>
    <scope>NUCLEOTIDE SEQUENCE [LARGE SCALE GENOMIC DNA]</scope>
    <source>
        <strain evidence="5 6">KCTC 19936</strain>
    </source>
</reference>
<dbReference type="STRING" id="1385520.N802_04270"/>